<organism evidence="2 3">
    <name type="scientific">Spiribacter salinus</name>
    <dbReference type="NCBI Taxonomy" id="1335746"/>
    <lineage>
        <taxon>Bacteria</taxon>
        <taxon>Pseudomonadati</taxon>
        <taxon>Pseudomonadota</taxon>
        <taxon>Gammaproteobacteria</taxon>
        <taxon>Chromatiales</taxon>
        <taxon>Ectothiorhodospiraceae</taxon>
        <taxon>Spiribacter</taxon>
    </lineage>
</organism>
<dbReference type="Proteomes" id="UP000315400">
    <property type="component" value="Unassembled WGS sequence"/>
</dbReference>
<comment type="caution">
    <text evidence="2">The sequence shown here is derived from an EMBL/GenBank/DDBJ whole genome shotgun (WGS) entry which is preliminary data.</text>
</comment>
<keyword evidence="1" id="KW-1133">Transmembrane helix</keyword>
<keyword evidence="1" id="KW-0472">Membrane</keyword>
<feature type="transmembrane region" description="Helical" evidence="1">
    <location>
        <begin position="65"/>
        <end position="90"/>
    </location>
</feature>
<proteinExistence type="predicted"/>
<keyword evidence="1" id="KW-0812">Transmembrane</keyword>
<evidence type="ECO:0000313" key="3">
    <source>
        <dbReference type="Proteomes" id="UP000315400"/>
    </source>
</evidence>
<protein>
    <submittedName>
        <fullName evidence="2">Uncharacterized protein</fullName>
    </submittedName>
</protein>
<gene>
    <name evidence="2" type="ORF">FKY71_17285</name>
</gene>
<reference evidence="2 3" key="1">
    <citation type="submission" date="2019-06" db="EMBL/GenBank/DDBJ databases">
        <title>Metagenome assembled Genome of Spiribacter salinus SL48-SHIP from the microbial mat of Salt Lake 48 (Novosibirsk region, Russia).</title>
        <authorList>
            <person name="Shipova A."/>
            <person name="Rozanov A.S."/>
            <person name="Bryanskaya A.V."/>
            <person name="Peltek S.E."/>
        </authorList>
    </citation>
    <scope>NUCLEOTIDE SEQUENCE [LARGE SCALE GENOMIC DNA]</scope>
    <source>
        <strain evidence="2">SL48-SHIP-2</strain>
    </source>
</reference>
<evidence type="ECO:0000313" key="2">
    <source>
        <dbReference type="EMBL" id="TQE95216.1"/>
    </source>
</evidence>
<evidence type="ECO:0000256" key="1">
    <source>
        <dbReference type="SAM" id="Phobius"/>
    </source>
</evidence>
<dbReference type="AlphaFoldDB" id="A0A540VEN2"/>
<name>A0A540VEN2_9GAMM</name>
<feature type="transmembrane region" description="Helical" evidence="1">
    <location>
        <begin position="12"/>
        <end position="36"/>
    </location>
</feature>
<sequence>MTTKRVFRIDPLRSAGIASLLSIIGSVLWLPAAFMWRSKVMADGDFQAMREQFAGSSAMWMEPPAWLIAISPITNGGLVFVGSLITVWLFNWLLKRLGGLEIQVDEA</sequence>
<accession>A0A540VEN2</accession>
<dbReference type="EMBL" id="VIFK01000390">
    <property type="protein sequence ID" value="TQE95216.1"/>
    <property type="molecule type" value="Genomic_DNA"/>
</dbReference>